<dbReference type="Pfam" id="PF00005">
    <property type="entry name" value="ABC_tran"/>
    <property type="match status" value="1"/>
</dbReference>
<keyword evidence="7" id="KW-1185">Reference proteome</keyword>
<dbReference type="InterPro" id="IPR003439">
    <property type="entry name" value="ABC_transporter-like_ATP-bd"/>
</dbReference>
<comment type="caution">
    <text evidence="6">The sequence shown here is derived from an EMBL/GenBank/DDBJ whole genome shotgun (WGS) entry which is preliminary data.</text>
</comment>
<dbReference type="Proteomes" id="UP000217785">
    <property type="component" value="Unassembled WGS sequence"/>
</dbReference>
<dbReference type="InterPro" id="IPR027417">
    <property type="entry name" value="P-loop_NTPase"/>
</dbReference>
<evidence type="ECO:0000259" key="5">
    <source>
        <dbReference type="PROSITE" id="PS50893"/>
    </source>
</evidence>
<gene>
    <name evidence="6" type="ORF">EFBL_0209</name>
</gene>
<evidence type="ECO:0000256" key="1">
    <source>
        <dbReference type="ARBA" id="ARBA00005417"/>
    </source>
</evidence>
<sequence>MSNEHVIQTWNLTKQYNGKAGCKDITLTVPRGVVYGFLGPNGAGKSTFVRTLLGLLKPTGGQAQILGMPLGTVETRGKIGYLPELFRYPEWLTGRQLLQTHADLCKIPRIEQKTQIDQLIERVGLTKSADDKIKGYSKGMQQRIGLAAALLSDPDLIFLDEPTSALDPIGRKEVRELMSELRAQGKTVFLNSHLLSEVETVCDHVAIIHRSELIVQGEWRKLSRIQSQVEISGYQIGAVLEGQQFPMIQHWEQRSTSGEYEAWHVTLDKDDSIPDLVQALSAAGARIYQVVRKEPHLEDVFLYWVNRKEQERSVDDRKVSL</sequence>
<dbReference type="SUPFAM" id="SSF52540">
    <property type="entry name" value="P-loop containing nucleoside triphosphate hydrolases"/>
    <property type="match status" value="1"/>
</dbReference>
<dbReference type="CDD" id="cd03230">
    <property type="entry name" value="ABC_DR_subfamily_A"/>
    <property type="match status" value="1"/>
</dbReference>
<proteinExistence type="inferred from homology"/>
<evidence type="ECO:0000256" key="4">
    <source>
        <dbReference type="ARBA" id="ARBA00022840"/>
    </source>
</evidence>
<keyword evidence="3" id="KW-0547">Nucleotide-binding</keyword>
<reference evidence="7" key="1">
    <citation type="submission" date="2017-07" db="EMBL/GenBank/DDBJ databases">
        <title>Draft genome sequence of Effusibacillus lacus strain skLN1.</title>
        <authorList>
            <person name="Watanabe M."/>
            <person name="Kojima H."/>
            <person name="Fukui M."/>
        </authorList>
    </citation>
    <scope>NUCLEOTIDE SEQUENCE [LARGE SCALE GENOMIC DNA]</scope>
    <source>
        <strain evidence="7">skLN1</strain>
    </source>
</reference>
<protein>
    <submittedName>
        <fullName evidence="6">Multidrug ABC transporter ATP-binding protein</fullName>
    </submittedName>
</protein>
<dbReference type="RefSeq" id="WP_231705637.1">
    <property type="nucleotide sequence ID" value="NZ_BDUF01000004.1"/>
</dbReference>
<dbReference type="GO" id="GO:0005524">
    <property type="term" value="F:ATP binding"/>
    <property type="evidence" value="ECO:0007669"/>
    <property type="project" value="UniProtKB-KW"/>
</dbReference>
<feature type="domain" description="ABC transporter" evidence="5">
    <location>
        <begin position="7"/>
        <end position="235"/>
    </location>
</feature>
<dbReference type="GO" id="GO:0016887">
    <property type="term" value="F:ATP hydrolysis activity"/>
    <property type="evidence" value="ECO:0007669"/>
    <property type="project" value="InterPro"/>
</dbReference>
<dbReference type="PROSITE" id="PS50893">
    <property type="entry name" value="ABC_TRANSPORTER_2"/>
    <property type="match status" value="1"/>
</dbReference>
<dbReference type="InterPro" id="IPR003593">
    <property type="entry name" value="AAA+_ATPase"/>
</dbReference>
<comment type="similarity">
    <text evidence="1">Belongs to the ABC transporter superfamily.</text>
</comment>
<evidence type="ECO:0000313" key="7">
    <source>
        <dbReference type="Proteomes" id="UP000217785"/>
    </source>
</evidence>
<dbReference type="InterPro" id="IPR017871">
    <property type="entry name" value="ABC_transporter-like_CS"/>
</dbReference>
<evidence type="ECO:0000313" key="6">
    <source>
        <dbReference type="EMBL" id="GAX88597.1"/>
    </source>
</evidence>
<name>A0A292YFA7_9BACL</name>
<evidence type="ECO:0000256" key="2">
    <source>
        <dbReference type="ARBA" id="ARBA00022448"/>
    </source>
</evidence>
<keyword evidence="2" id="KW-0813">Transport</keyword>
<dbReference type="PANTHER" id="PTHR43335">
    <property type="entry name" value="ABC TRANSPORTER, ATP-BINDING PROTEIN"/>
    <property type="match status" value="1"/>
</dbReference>
<accession>A0A292YFA7</accession>
<dbReference type="PROSITE" id="PS00211">
    <property type="entry name" value="ABC_TRANSPORTER_1"/>
    <property type="match status" value="1"/>
</dbReference>
<dbReference type="AlphaFoldDB" id="A0A292YFA7"/>
<dbReference type="SMART" id="SM00382">
    <property type="entry name" value="AAA"/>
    <property type="match status" value="1"/>
</dbReference>
<dbReference type="EMBL" id="BDUF01000004">
    <property type="protein sequence ID" value="GAX88597.1"/>
    <property type="molecule type" value="Genomic_DNA"/>
</dbReference>
<organism evidence="6 7">
    <name type="scientific">Effusibacillus lacus</name>
    <dbReference type="NCBI Taxonomy" id="1348429"/>
    <lineage>
        <taxon>Bacteria</taxon>
        <taxon>Bacillati</taxon>
        <taxon>Bacillota</taxon>
        <taxon>Bacilli</taxon>
        <taxon>Bacillales</taxon>
        <taxon>Alicyclobacillaceae</taxon>
        <taxon>Effusibacillus</taxon>
    </lineage>
</organism>
<dbReference type="Gene3D" id="3.40.50.300">
    <property type="entry name" value="P-loop containing nucleotide triphosphate hydrolases"/>
    <property type="match status" value="1"/>
</dbReference>
<keyword evidence="4 6" id="KW-0067">ATP-binding</keyword>
<evidence type="ECO:0000256" key="3">
    <source>
        <dbReference type="ARBA" id="ARBA00022741"/>
    </source>
</evidence>